<dbReference type="GO" id="GO:0070402">
    <property type="term" value="F:NADPH binding"/>
    <property type="evidence" value="ECO:0007669"/>
    <property type="project" value="TreeGrafter"/>
</dbReference>
<dbReference type="SUPFAM" id="SSF50129">
    <property type="entry name" value="GroES-like"/>
    <property type="match status" value="1"/>
</dbReference>
<evidence type="ECO:0000256" key="2">
    <source>
        <dbReference type="ARBA" id="ARBA00023002"/>
    </source>
</evidence>
<dbReference type="Pfam" id="PF08240">
    <property type="entry name" value="ADH_N"/>
    <property type="match status" value="1"/>
</dbReference>
<sequence>MRAAVFDEYGPPGVLRITELPDPVPGPGEVLIRVLAAGVQPFDVAVRRGAMPWVRATFPQQSGQEYAGVVAAVGAGAEGLAVGDPVLGSTMLNATAELLTVPAANVVAKPDSLDFPTAAGLVAAAQTASGALLELAVTAEDVLLVHAGAGSVGTVAIQLARLAGATVIGTASAGNHDHLRRLGAVAVPYGEELIAAVTATGLKPTVALDAAGGEAIAQSIALGVTPERVGTIVDDRAAAEHGAAVVRAGRSPARLAEVVALAAAGRVVMPVRVFPFEAIVEAHAAVESRHGRGKVVLTISG</sequence>
<reference evidence="4 5" key="1">
    <citation type="submission" date="2018-05" db="EMBL/GenBank/DDBJ databases">
        <title>Genomic Encyclopedia of Archaeal and Bacterial Type Strains, Phase II (KMG-II): from individual species to whole genera.</title>
        <authorList>
            <person name="Goeker M."/>
        </authorList>
    </citation>
    <scope>NUCLEOTIDE SEQUENCE [LARGE SCALE GENOMIC DNA]</scope>
    <source>
        <strain evidence="4 5">DSM 45184</strain>
    </source>
</reference>
<evidence type="ECO:0000313" key="4">
    <source>
        <dbReference type="EMBL" id="PWK51431.1"/>
    </source>
</evidence>
<dbReference type="InterPro" id="IPR036291">
    <property type="entry name" value="NAD(P)-bd_dom_sf"/>
</dbReference>
<dbReference type="Gene3D" id="3.90.180.10">
    <property type="entry name" value="Medium-chain alcohol dehydrogenases, catalytic domain"/>
    <property type="match status" value="1"/>
</dbReference>
<keyword evidence="2" id="KW-0560">Oxidoreductase</keyword>
<protein>
    <submittedName>
        <fullName evidence="4">Enoyl reductase</fullName>
    </submittedName>
</protein>
<feature type="domain" description="Enoyl reductase (ER)" evidence="3">
    <location>
        <begin position="10"/>
        <end position="297"/>
    </location>
</feature>
<organism evidence="4 5">
    <name type="scientific">Actinoplanes xinjiangensis</name>
    <dbReference type="NCBI Taxonomy" id="512350"/>
    <lineage>
        <taxon>Bacteria</taxon>
        <taxon>Bacillati</taxon>
        <taxon>Actinomycetota</taxon>
        <taxon>Actinomycetes</taxon>
        <taxon>Micromonosporales</taxon>
        <taxon>Micromonosporaceae</taxon>
        <taxon>Actinoplanes</taxon>
    </lineage>
</organism>
<gene>
    <name evidence="4" type="ORF">BC793_102460</name>
</gene>
<dbReference type="GO" id="GO:0035925">
    <property type="term" value="F:mRNA 3'-UTR AU-rich region binding"/>
    <property type="evidence" value="ECO:0007669"/>
    <property type="project" value="TreeGrafter"/>
</dbReference>
<comment type="caution">
    <text evidence="4">The sequence shown here is derived from an EMBL/GenBank/DDBJ whole genome shotgun (WGS) entry which is preliminary data.</text>
</comment>
<evidence type="ECO:0000259" key="3">
    <source>
        <dbReference type="SMART" id="SM00829"/>
    </source>
</evidence>
<dbReference type="CDD" id="cd05289">
    <property type="entry name" value="MDR_like_2"/>
    <property type="match status" value="1"/>
</dbReference>
<dbReference type="GO" id="GO:0003960">
    <property type="term" value="F:quinone reductase (NADPH) activity"/>
    <property type="evidence" value="ECO:0007669"/>
    <property type="project" value="TreeGrafter"/>
</dbReference>
<dbReference type="PANTHER" id="PTHR48106">
    <property type="entry name" value="QUINONE OXIDOREDUCTASE PIG3-RELATED"/>
    <property type="match status" value="1"/>
</dbReference>
<dbReference type="InterPro" id="IPR011032">
    <property type="entry name" value="GroES-like_sf"/>
</dbReference>
<dbReference type="InterPro" id="IPR013154">
    <property type="entry name" value="ADH-like_N"/>
</dbReference>
<dbReference type="Pfam" id="PF13602">
    <property type="entry name" value="ADH_zinc_N_2"/>
    <property type="match status" value="1"/>
</dbReference>
<dbReference type="PANTHER" id="PTHR48106:SF13">
    <property type="entry name" value="QUINONE OXIDOREDUCTASE-RELATED"/>
    <property type="match status" value="1"/>
</dbReference>
<dbReference type="Proteomes" id="UP000245697">
    <property type="component" value="Unassembled WGS sequence"/>
</dbReference>
<dbReference type="GO" id="GO:0005829">
    <property type="term" value="C:cytosol"/>
    <property type="evidence" value="ECO:0007669"/>
    <property type="project" value="TreeGrafter"/>
</dbReference>
<dbReference type="SUPFAM" id="SSF51735">
    <property type="entry name" value="NAD(P)-binding Rossmann-fold domains"/>
    <property type="match status" value="1"/>
</dbReference>
<keyword evidence="1" id="KW-0521">NADP</keyword>
<dbReference type="RefSeq" id="WP_109589910.1">
    <property type="nucleotide sequence ID" value="NZ_BONA01000001.1"/>
</dbReference>
<dbReference type="EMBL" id="QGGR01000002">
    <property type="protein sequence ID" value="PWK51431.1"/>
    <property type="molecule type" value="Genomic_DNA"/>
</dbReference>
<dbReference type="OrthoDB" id="3727682at2"/>
<evidence type="ECO:0000256" key="1">
    <source>
        <dbReference type="ARBA" id="ARBA00022857"/>
    </source>
</evidence>
<proteinExistence type="predicted"/>
<keyword evidence="5" id="KW-1185">Reference proteome</keyword>
<evidence type="ECO:0000313" key="5">
    <source>
        <dbReference type="Proteomes" id="UP000245697"/>
    </source>
</evidence>
<dbReference type="InterPro" id="IPR020843">
    <property type="entry name" value="ER"/>
</dbReference>
<name>A0A316FRM8_9ACTN</name>
<dbReference type="Gene3D" id="3.40.50.720">
    <property type="entry name" value="NAD(P)-binding Rossmann-like Domain"/>
    <property type="match status" value="1"/>
</dbReference>
<dbReference type="AlphaFoldDB" id="A0A316FRM8"/>
<accession>A0A316FRM8</accession>
<dbReference type="SMART" id="SM00829">
    <property type="entry name" value="PKS_ER"/>
    <property type="match status" value="1"/>
</dbReference>